<reference evidence="7" key="1">
    <citation type="submission" date="2017-02" db="EMBL/GenBank/DDBJ databases">
        <authorList>
            <person name="Varghese N."/>
            <person name="Submissions S."/>
        </authorList>
    </citation>
    <scope>NUCLEOTIDE SEQUENCE [LARGE SCALE GENOMIC DNA]</scope>
    <source>
        <strain evidence="7">SM117</strain>
    </source>
</reference>
<accession>A0A1U6HXU9</accession>
<keyword evidence="2" id="KW-0285">Flavoprotein</keyword>
<organism evidence="6 7">
    <name type="scientific">Novosphingobium mathurense</name>
    <dbReference type="NCBI Taxonomy" id="428990"/>
    <lineage>
        <taxon>Bacteria</taxon>
        <taxon>Pseudomonadati</taxon>
        <taxon>Pseudomonadota</taxon>
        <taxon>Alphaproteobacteria</taxon>
        <taxon>Sphingomonadales</taxon>
        <taxon>Sphingomonadaceae</taxon>
        <taxon>Novosphingobium</taxon>
    </lineage>
</organism>
<dbReference type="InterPro" id="IPR050315">
    <property type="entry name" value="FAD-oxidoreductase_2"/>
</dbReference>
<dbReference type="SUPFAM" id="SSF51905">
    <property type="entry name" value="FAD/NAD(P)-binding domain"/>
    <property type="match status" value="1"/>
</dbReference>
<gene>
    <name evidence="6" type="ORF">SAMN06295987_103318</name>
</gene>
<dbReference type="InterPro" id="IPR036188">
    <property type="entry name" value="FAD/NAD-bd_sf"/>
</dbReference>
<evidence type="ECO:0000256" key="1">
    <source>
        <dbReference type="ARBA" id="ARBA00001974"/>
    </source>
</evidence>
<dbReference type="PANTHER" id="PTHR43400">
    <property type="entry name" value="FUMARATE REDUCTASE"/>
    <property type="match status" value="1"/>
</dbReference>
<dbReference type="Gene3D" id="3.50.50.60">
    <property type="entry name" value="FAD/NAD(P)-binding domain"/>
    <property type="match status" value="2"/>
</dbReference>
<evidence type="ECO:0000313" key="7">
    <source>
        <dbReference type="Proteomes" id="UP000190989"/>
    </source>
</evidence>
<dbReference type="InterPro" id="IPR027477">
    <property type="entry name" value="Succ_DH/fumarate_Rdtase_cat_sf"/>
</dbReference>
<dbReference type="EMBL" id="FVZE01000003">
    <property type="protein sequence ID" value="SLK00599.1"/>
    <property type="molecule type" value="Genomic_DNA"/>
</dbReference>
<keyword evidence="4" id="KW-0560">Oxidoreductase</keyword>
<keyword evidence="7" id="KW-1185">Reference proteome</keyword>
<dbReference type="InterPro" id="IPR003953">
    <property type="entry name" value="FAD-dep_OxRdtase_2_FAD-bd"/>
</dbReference>
<proteinExistence type="predicted"/>
<feature type="domain" description="FAD-dependent oxidoreductase 2 FAD-binding" evidence="5">
    <location>
        <begin position="26"/>
        <end position="560"/>
    </location>
</feature>
<dbReference type="SUPFAM" id="SSF56425">
    <property type="entry name" value="Succinate dehydrogenase/fumarate reductase flavoprotein, catalytic domain"/>
    <property type="match status" value="1"/>
</dbReference>
<dbReference type="STRING" id="428990.SAMN06295987_103318"/>
<name>A0A1U6HXU9_9SPHN</name>
<evidence type="ECO:0000256" key="4">
    <source>
        <dbReference type="ARBA" id="ARBA00023002"/>
    </source>
</evidence>
<evidence type="ECO:0000256" key="2">
    <source>
        <dbReference type="ARBA" id="ARBA00022630"/>
    </source>
</evidence>
<dbReference type="PRINTS" id="PR00411">
    <property type="entry name" value="PNDRDTASEI"/>
</dbReference>
<dbReference type="GO" id="GO:0008202">
    <property type="term" value="P:steroid metabolic process"/>
    <property type="evidence" value="ECO:0007669"/>
    <property type="project" value="UniProtKB-ARBA"/>
</dbReference>
<dbReference type="GO" id="GO:0016491">
    <property type="term" value="F:oxidoreductase activity"/>
    <property type="evidence" value="ECO:0007669"/>
    <property type="project" value="UniProtKB-KW"/>
</dbReference>
<dbReference type="AlphaFoldDB" id="A0A1U6HXU9"/>
<dbReference type="Pfam" id="PF00890">
    <property type="entry name" value="FAD_binding_2"/>
    <property type="match status" value="1"/>
</dbReference>
<evidence type="ECO:0000259" key="5">
    <source>
        <dbReference type="Pfam" id="PF00890"/>
    </source>
</evidence>
<keyword evidence="3" id="KW-0274">FAD</keyword>
<sequence>MMHATVSQQDSQDMAAPHLSWDKEVDVLVVGSGAGGMMSALVAASNRAEALVIEKAAQWGGTSATSGGGIWIPGSDQAKAAGFEDNLDDAFTYVRGLSADNVPDANIRAYVDNAAAMLRWLTANTEVEYVAQPYPDYHAENPGGSAQGFRTHLPLEFDGRKLGRDVKTQRFPSPAASLFGYLQWSFAETYLLLYRTKGWASGLAKSMARYWFDWPFRFTSRKDRRLTLGNALTGALRAALNDKGVPVWLETPMREVVRRDGVVVGVVVERNGKPYRIRARKGVVLAAGGFDKNQDMRDANAPLYPAARYSGGVTSNTGDAIRAGAEIGAGTMNLQSAWAAPVFYVPGEDRGRLCTIERALPGCIMVNRSGERYLNEAASYHIVGQQMAARQRDHGDASPSWMIFDYRYRHLYPMGPVLPLMPDWMHKGAVRSILKKASTIEALAGKMGVDPGKLSATVARFNADAAKGVDSAFHRGEPAYDRMYGDPRNQPNPCLRPLSEAPFYALPIYPGDIGTNGGLQTNAKGQVVDQEGTAIPGLYAVGNNAASAMGESYPGAGVTLGPALTFGYIAARDMTGAND</sequence>
<dbReference type="Gene3D" id="3.90.700.10">
    <property type="entry name" value="Succinate dehydrogenase/fumarate reductase flavoprotein, catalytic domain"/>
    <property type="match status" value="1"/>
</dbReference>
<comment type="cofactor">
    <cofactor evidence="1">
        <name>FAD</name>
        <dbReference type="ChEBI" id="CHEBI:57692"/>
    </cofactor>
</comment>
<protein>
    <submittedName>
        <fullName evidence="6">3-oxosteroid 1-dehydrogenase</fullName>
    </submittedName>
</protein>
<evidence type="ECO:0000256" key="3">
    <source>
        <dbReference type="ARBA" id="ARBA00022827"/>
    </source>
</evidence>
<dbReference type="PANTHER" id="PTHR43400:SF10">
    <property type="entry name" value="3-OXOSTEROID 1-DEHYDROGENASE"/>
    <property type="match status" value="1"/>
</dbReference>
<dbReference type="Proteomes" id="UP000190989">
    <property type="component" value="Unassembled WGS sequence"/>
</dbReference>
<evidence type="ECO:0000313" key="6">
    <source>
        <dbReference type="EMBL" id="SLK00599.1"/>
    </source>
</evidence>